<feature type="compositionally biased region" description="Pro residues" evidence="1">
    <location>
        <begin position="360"/>
        <end position="376"/>
    </location>
</feature>
<reference evidence="2" key="1">
    <citation type="submission" date="2022-10" db="EMBL/GenBank/DDBJ databases">
        <title>Tapping the CABI collections for fungal endophytes: first genome assemblies for Collariella, Neodidymelliopsis, Ascochyta clinopodiicola, Didymella pomorum, Didymosphaeria variabile, Neocosmospora piperis and Neocucurbitaria cava.</title>
        <authorList>
            <person name="Hill R."/>
        </authorList>
    </citation>
    <scope>NUCLEOTIDE SEQUENCE</scope>
    <source>
        <strain evidence="2">IMI 356815</strain>
    </source>
</reference>
<dbReference type="OrthoDB" id="3937590at2759"/>
<feature type="compositionally biased region" description="Acidic residues" evidence="1">
    <location>
        <begin position="744"/>
        <end position="754"/>
    </location>
</feature>
<sequence>MIWLSSARNREGVKGKARVEGGNLPRKRARDDNDNNGEGIHIRPRKRRRSGDSWWVIEQCTWLFCCIEFLLHFNDTPAAIGEDERNRISQEGREQQFMEHPNYITVGGRRVYVADAGFNVIPHSGTGAVRPNSEIEGQPKTATPTWPPKSYPYAGDPVADPECESPETPPGMEDECTQTTPPPSDSDGEDDDMPAPDVVAGGIHSSPPTKTQAGGHIVVLPGDGTHFTGPLIRQQPMLRKDNKGRFWDKEDRLVDSRGRLINESGQLIDEQGRIPHHLLRDDPPPQPFASIPPRRDSQGRLLHEQGYFVKEEAHLVNSNGQLVDDKGQLVDEHGRIPAHLFEDDRPIPKRPPRLPEAPTSRPPQVPSKPPQVPPQPSASAPSRRDEQGRLLGEDVCPVNDQGHLVNERGLHVDEQGRLVDGLGRLINALGQLVNTKGQLVNTKGQLVDAYGSRMIEETPADKPLPPGVNKLNSDAWRENFKEMGNQWVKTASSPSPITTSTAVGPTGPSNSPADPTSFLDRLPSQQQQPGGRLPAGFDDAEEGEDPTTRTRGRDRQYRPLPPNDYVIRGSSLGRYGLPLAPDMVVQDEERPVPPLGEKYMDRFTFPPRKCAITQHDEPCNEIFTNGRALREHQLTHDYMMSGGAGPGGTIDPETEDQFSLPEGEADRLLRERQVRKMIVYKGTALQKAALENYWEAKETKEAEERAGKAKERAEAPLTEEDFLPEKMTQEEFEKSLDELPSPDASEEGLTEEQQAEFDGFLDGVDVQEGLLEEQANGKGQLDPFLTVFSDEELQRWAEEENDMEYPDPYA</sequence>
<dbReference type="Proteomes" id="UP001140513">
    <property type="component" value="Unassembled WGS sequence"/>
</dbReference>
<comment type="caution">
    <text evidence="2">The sequence shown here is derived from an EMBL/GenBank/DDBJ whole genome shotgun (WGS) entry which is preliminary data.</text>
</comment>
<dbReference type="RefSeq" id="XP_056068600.1">
    <property type="nucleotide sequence ID" value="XM_056217044.1"/>
</dbReference>
<evidence type="ECO:0000313" key="2">
    <source>
        <dbReference type="EMBL" id="KAJ4349670.1"/>
    </source>
</evidence>
<feature type="region of interest" description="Disordered" evidence="1">
    <location>
        <begin position="729"/>
        <end position="754"/>
    </location>
</feature>
<feature type="compositionally biased region" description="Basic and acidic residues" evidence="1">
    <location>
        <begin position="546"/>
        <end position="557"/>
    </location>
</feature>
<name>A0A9W9C7N4_9PLEO</name>
<protein>
    <submittedName>
        <fullName evidence="2">Uncharacterized protein</fullName>
    </submittedName>
</protein>
<gene>
    <name evidence="2" type="ORF">N0V89_008287</name>
</gene>
<feature type="region of interest" description="Disordered" evidence="1">
    <location>
        <begin position="337"/>
        <end position="387"/>
    </location>
</feature>
<proteinExistence type="predicted"/>
<evidence type="ECO:0000256" key="1">
    <source>
        <dbReference type="SAM" id="MobiDB-lite"/>
    </source>
</evidence>
<evidence type="ECO:0000313" key="3">
    <source>
        <dbReference type="Proteomes" id="UP001140513"/>
    </source>
</evidence>
<dbReference type="AlphaFoldDB" id="A0A9W9C7N4"/>
<keyword evidence="3" id="KW-1185">Reference proteome</keyword>
<accession>A0A9W9C7N4</accession>
<dbReference type="EMBL" id="JAPEUX010000006">
    <property type="protein sequence ID" value="KAJ4349670.1"/>
    <property type="molecule type" value="Genomic_DNA"/>
</dbReference>
<feature type="region of interest" description="Disordered" evidence="1">
    <location>
        <begin position="125"/>
        <end position="213"/>
    </location>
</feature>
<dbReference type="GeneID" id="80911817"/>
<feature type="compositionally biased region" description="Basic and acidic residues" evidence="1">
    <location>
        <begin position="337"/>
        <end position="347"/>
    </location>
</feature>
<organism evidence="2 3">
    <name type="scientific">Didymosphaeria variabile</name>
    <dbReference type="NCBI Taxonomy" id="1932322"/>
    <lineage>
        <taxon>Eukaryota</taxon>
        <taxon>Fungi</taxon>
        <taxon>Dikarya</taxon>
        <taxon>Ascomycota</taxon>
        <taxon>Pezizomycotina</taxon>
        <taxon>Dothideomycetes</taxon>
        <taxon>Pleosporomycetidae</taxon>
        <taxon>Pleosporales</taxon>
        <taxon>Massarineae</taxon>
        <taxon>Didymosphaeriaceae</taxon>
        <taxon>Didymosphaeria</taxon>
    </lineage>
</organism>
<feature type="compositionally biased region" description="Low complexity" evidence="1">
    <location>
        <begin position="490"/>
        <end position="502"/>
    </location>
</feature>
<feature type="region of interest" description="Disordered" evidence="1">
    <location>
        <begin position="489"/>
        <end position="566"/>
    </location>
</feature>
<feature type="region of interest" description="Disordered" evidence="1">
    <location>
        <begin position="14"/>
        <end position="44"/>
    </location>
</feature>